<reference evidence="16" key="1">
    <citation type="journal article" date="2019" name="Int. J. Syst. Evol. Microbiol.">
        <title>The Global Catalogue of Microorganisms (GCM) 10K type strain sequencing project: providing services to taxonomists for standard genome sequencing and annotation.</title>
        <authorList>
            <consortium name="The Broad Institute Genomics Platform"/>
            <consortium name="The Broad Institute Genome Sequencing Center for Infectious Disease"/>
            <person name="Wu L."/>
            <person name="Ma J."/>
        </authorList>
    </citation>
    <scope>NUCLEOTIDE SEQUENCE [LARGE SCALE GENOMIC DNA]</scope>
    <source>
        <strain evidence="16">KCTC 42730</strain>
    </source>
</reference>
<keyword evidence="6 13" id="KW-0441">Lipid A biosynthesis</keyword>
<dbReference type="InterPro" id="IPR027417">
    <property type="entry name" value="P-loop_NTPase"/>
</dbReference>
<comment type="function">
    <text evidence="1 13">Transfers the gamma-phosphate of ATP to the 4'-position of a tetraacyldisaccharide 1-phosphate intermediate (termed DS-1-P) to form tetraacyldisaccharide 1,4'-bis-phosphate (lipid IVA).</text>
</comment>
<evidence type="ECO:0000256" key="12">
    <source>
        <dbReference type="ARBA" id="ARBA00029757"/>
    </source>
</evidence>
<dbReference type="NCBIfam" id="TIGR00682">
    <property type="entry name" value="lpxK"/>
    <property type="match status" value="1"/>
</dbReference>
<keyword evidence="7 13" id="KW-0808">Transferase</keyword>
<keyword evidence="16" id="KW-1185">Reference proteome</keyword>
<evidence type="ECO:0000256" key="2">
    <source>
        <dbReference type="ARBA" id="ARBA00004870"/>
    </source>
</evidence>
<evidence type="ECO:0000256" key="1">
    <source>
        <dbReference type="ARBA" id="ARBA00002274"/>
    </source>
</evidence>
<dbReference type="PANTHER" id="PTHR42724:SF1">
    <property type="entry name" value="TETRAACYLDISACCHARIDE 4'-KINASE, MITOCHONDRIAL-RELATED"/>
    <property type="match status" value="1"/>
</dbReference>
<evidence type="ECO:0000256" key="5">
    <source>
        <dbReference type="ARBA" id="ARBA00022516"/>
    </source>
</evidence>
<dbReference type="PANTHER" id="PTHR42724">
    <property type="entry name" value="TETRAACYLDISACCHARIDE 4'-KINASE"/>
    <property type="match status" value="1"/>
</dbReference>
<evidence type="ECO:0000256" key="7">
    <source>
        <dbReference type="ARBA" id="ARBA00022679"/>
    </source>
</evidence>
<dbReference type="RefSeq" id="WP_377122011.1">
    <property type="nucleotide sequence ID" value="NZ_JBHRSD010000011.1"/>
</dbReference>
<dbReference type="HAMAP" id="MF_00409">
    <property type="entry name" value="LpxK"/>
    <property type="match status" value="1"/>
</dbReference>
<dbReference type="EC" id="2.7.1.130" evidence="3 13"/>
<keyword evidence="11 13" id="KW-0443">Lipid metabolism</keyword>
<sequence length="325" mass="35955">MSQLEASWYGKKRWFTYLLLPLSGLFYLIATLRRGVYQLGIMKPATKTLPVIVIGNISVGGNGKTPFALWLAEYLSQQGKKVAIVSRGYGSKAPYYPYSVTEAHPAEVVGDEPKLLQSRLGCPLVISPDRNAALALISRDFDVDVVLSDDGLQHYAMARDVELCIVDSQRQFGNRLLMPAGPLREPVSRTKSVDLVIENGGHAPLSYQLQQDGFYRVLDNTLVTDINKAHAVSAIGNPQRFIDSLAAVGVEVLSQQHFRDHHQFCFDDFVSCGADAVVMTEKDAVKCRAFAKANWYYLRVSAQPSDELRTALNNILINKGILHGI</sequence>
<evidence type="ECO:0000256" key="11">
    <source>
        <dbReference type="ARBA" id="ARBA00023098"/>
    </source>
</evidence>
<dbReference type="GO" id="GO:0009029">
    <property type="term" value="F:lipid-A 4'-kinase activity"/>
    <property type="evidence" value="ECO:0007669"/>
    <property type="project" value="UniProtKB-EC"/>
</dbReference>
<feature type="binding site" evidence="13">
    <location>
        <begin position="58"/>
        <end position="65"/>
    </location>
    <ligand>
        <name>ATP</name>
        <dbReference type="ChEBI" id="CHEBI:30616"/>
    </ligand>
</feature>
<protein>
    <recommendedName>
        <fullName evidence="4 13">Tetraacyldisaccharide 4'-kinase</fullName>
        <ecNumber evidence="3 13">2.7.1.130</ecNumber>
    </recommendedName>
    <alternativeName>
        <fullName evidence="12 13">Lipid A 4'-kinase</fullName>
    </alternativeName>
</protein>
<keyword evidence="10 13" id="KW-0067">ATP-binding</keyword>
<keyword evidence="8 13" id="KW-0547">Nucleotide-binding</keyword>
<dbReference type="SUPFAM" id="SSF52540">
    <property type="entry name" value="P-loop containing nucleoside triphosphate hydrolases"/>
    <property type="match status" value="1"/>
</dbReference>
<dbReference type="EMBL" id="JBHRSD010000011">
    <property type="protein sequence ID" value="MFC3032087.1"/>
    <property type="molecule type" value="Genomic_DNA"/>
</dbReference>
<comment type="catalytic activity">
    <reaction evidence="13">
        <text>a lipid A disaccharide + ATP = a lipid IVA + ADP + H(+)</text>
        <dbReference type="Rhea" id="RHEA:67840"/>
        <dbReference type="ChEBI" id="CHEBI:15378"/>
        <dbReference type="ChEBI" id="CHEBI:30616"/>
        <dbReference type="ChEBI" id="CHEBI:176343"/>
        <dbReference type="ChEBI" id="CHEBI:176425"/>
        <dbReference type="ChEBI" id="CHEBI:456216"/>
        <dbReference type="EC" id="2.7.1.130"/>
    </reaction>
</comment>
<keyword evidence="5 13" id="KW-0444">Lipid biosynthesis</keyword>
<keyword evidence="14" id="KW-1133">Transmembrane helix</keyword>
<evidence type="ECO:0000256" key="14">
    <source>
        <dbReference type="SAM" id="Phobius"/>
    </source>
</evidence>
<feature type="transmembrane region" description="Helical" evidence="14">
    <location>
        <begin position="14"/>
        <end position="32"/>
    </location>
</feature>
<keyword evidence="14" id="KW-0812">Transmembrane</keyword>
<evidence type="ECO:0000256" key="10">
    <source>
        <dbReference type="ARBA" id="ARBA00022840"/>
    </source>
</evidence>
<evidence type="ECO:0000256" key="8">
    <source>
        <dbReference type="ARBA" id="ARBA00022741"/>
    </source>
</evidence>
<dbReference type="Pfam" id="PF02606">
    <property type="entry name" value="LpxK"/>
    <property type="match status" value="1"/>
</dbReference>
<comment type="similarity">
    <text evidence="13">Belongs to the LpxK family.</text>
</comment>
<keyword evidence="14" id="KW-0472">Membrane</keyword>
<evidence type="ECO:0000256" key="6">
    <source>
        <dbReference type="ARBA" id="ARBA00022556"/>
    </source>
</evidence>
<keyword evidence="9 13" id="KW-0418">Kinase</keyword>
<dbReference type="Proteomes" id="UP001595453">
    <property type="component" value="Unassembled WGS sequence"/>
</dbReference>
<evidence type="ECO:0000313" key="16">
    <source>
        <dbReference type="Proteomes" id="UP001595453"/>
    </source>
</evidence>
<evidence type="ECO:0000256" key="9">
    <source>
        <dbReference type="ARBA" id="ARBA00022777"/>
    </source>
</evidence>
<comment type="pathway">
    <text evidence="2 13">Glycolipid biosynthesis; lipid IV(A) biosynthesis; lipid IV(A) from (3R)-3-hydroxytetradecanoyl-[acyl-carrier-protein] and UDP-N-acetyl-alpha-D-glucosamine: step 6/6.</text>
</comment>
<comment type="caution">
    <text evidence="15">The sequence shown here is derived from an EMBL/GenBank/DDBJ whole genome shotgun (WGS) entry which is preliminary data.</text>
</comment>
<proteinExistence type="inferred from homology"/>
<evidence type="ECO:0000256" key="13">
    <source>
        <dbReference type="HAMAP-Rule" id="MF_00409"/>
    </source>
</evidence>
<evidence type="ECO:0000256" key="3">
    <source>
        <dbReference type="ARBA" id="ARBA00012071"/>
    </source>
</evidence>
<dbReference type="InterPro" id="IPR003758">
    <property type="entry name" value="LpxK"/>
</dbReference>
<evidence type="ECO:0000313" key="15">
    <source>
        <dbReference type="EMBL" id="MFC3032087.1"/>
    </source>
</evidence>
<organism evidence="15 16">
    <name type="scientific">Pseudoalteromonas fenneropenaei</name>
    <dbReference type="NCBI Taxonomy" id="1737459"/>
    <lineage>
        <taxon>Bacteria</taxon>
        <taxon>Pseudomonadati</taxon>
        <taxon>Pseudomonadota</taxon>
        <taxon>Gammaproteobacteria</taxon>
        <taxon>Alteromonadales</taxon>
        <taxon>Pseudoalteromonadaceae</taxon>
        <taxon>Pseudoalteromonas</taxon>
    </lineage>
</organism>
<gene>
    <name evidence="13 15" type="primary">lpxK</name>
    <name evidence="15" type="ORF">ACFOEE_06110</name>
</gene>
<evidence type="ECO:0000256" key="4">
    <source>
        <dbReference type="ARBA" id="ARBA00016436"/>
    </source>
</evidence>
<accession>A0ABV7CHM6</accession>
<name>A0ABV7CHM6_9GAMM</name>